<organism evidence="1 2">
    <name type="scientific">Pseudocercospora fijiensis (strain CIRAD86)</name>
    <name type="common">Black leaf streak disease fungus</name>
    <name type="synonym">Mycosphaerella fijiensis</name>
    <dbReference type="NCBI Taxonomy" id="383855"/>
    <lineage>
        <taxon>Eukaryota</taxon>
        <taxon>Fungi</taxon>
        <taxon>Dikarya</taxon>
        <taxon>Ascomycota</taxon>
        <taxon>Pezizomycotina</taxon>
        <taxon>Dothideomycetes</taxon>
        <taxon>Dothideomycetidae</taxon>
        <taxon>Mycosphaerellales</taxon>
        <taxon>Mycosphaerellaceae</taxon>
        <taxon>Pseudocercospora</taxon>
    </lineage>
</organism>
<evidence type="ECO:0000313" key="1">
    <source>
        <dbReference type="EMBL" id="EME79045.1"/>
    </source>
</evidence>
<protein>
    <submittedName>
        <fullName evidence="1">Uncharacterized protein</fullName>
    </submittedName>
</protein>
<feature type="non-terminal residue" evidence="1">
    <location>
        <position position="1"/>
    </location>
</feature>
<gene>
    <name evidence="1" type="ORF">MYCFIDRAFT_212121</name>
</gene>
<dbReference type="VEuPathDB" id="FungiDB:MYCFIDRAFT_212121"/>
<keyword evidence="2" id="KW-1185">Reference proteome</keyword>
<accession>M2YMS5</accession>
<dbReference type="AlphaFoldDB" id="M2YMS5"/>
<dbReference type="KEGG" id="pfj:MYCFIDRAFT_212121"/>
<proteinExistence type="predicted"/>
<name>M2YMS5_PSEFD</name>
<dbReference type="GeneID" id="19337621"/>
<dbReference type="EMBL" id="KB446562">
    <property type="protein sequence ID" value="EME79045.1"/>
    <property type="molecule type" value="Genomic_DNA"/>
</dbReference>
<reference evidence="1 2" key="1">
    <citation type="journal article" date="2012" name="PLoS Pathog.">
        <title>Diverse lifestyles and strategies of plant pathogenesis encoded in the genomes of eighteen Dothideomycetes fungi.</title>
        <authorList>
            <person name="Ohm R.A."/>
            <person name="Feau N."/>
            <person name="Henrissat B."/>
            <person name="Schoch C.L."/>
            <person name="Horwitz B.A."/>
            <person name="Barry K.W."/>
            <person name="Condon B.J."/>
            <person name="Copeland A.C."/>
            <person name="Dhillon B."/>
            <person name="Glaser F."/>
            <person name="Hesse C.N."/>
            <person name="Kosti I."/>
            <person name="LaButti K."/>
            <person name="Lindquist E.A."/>
            <person name="Lucas S."/>
            <person name="Salamov A.A."/>
            <person name="Bradshaw R.E."/>
            <person name="Ciuffetti L."/>
            <person name="Hamelin R.C."/>
            <person name="Kema G.H.J."/>
            <person name="Lawrence C."/>
            <person name="Scott J.A."/>
            <person name="Spatafora J.W."/>
            <person name="Turgeon B.G."/>
            <person name="de Wit P.J.G.M."/>
            <person name="Zhong S."/>
            <person name="Goodwin S.B."/>
            <person name="Grigoriev I.V."/>
        </authorList>
    </citation>
    <scope>NUCLEOTIDE SEQUENCE [LARGE SCALE GENOMIC DNA]</scope>
    <source>
        <strain evidence="1 2">CIRAD86</strain>
    </source>
</reference>
<dbReference type="HOGENOM" id="CLU_2020777_0_0_1"/>
<dbReference type="Proteomes" id="UP000016932">
    <property type="component" value="Unassembled WGS sequence"/>
</dbReference>
<dbReference type="RefSeq" id="XP_007929874.1">
    <property type="nucleotide sequence ID" value="XM_007931683.1"/>
</dbReference>
<sequence length="123" mass="14635">FGLNGSWLADSITYRSKHRHCCLKPPKDHNQLWPRTLLYLACHYSLILTSIIHTDRSDVHLVCSKHIANHPVQYNELYRFPSARRQLWHCITHPQRSAAHVRCWRYRNSDEARGWVGVQHDKR</sequence>
<evidence type="ECO:0000313" key="2">
    <source>
        <dbReference type="Proteomes" id="UP000016932"/>
    </source>
</evidence>